<comment type="caution">
    <text evidence="1">The sequence shown here is derived from an EMBL/GenBank/DDBJ whole genome shotgun (WGS) entry which is preliminary data.</text>
</comment>
<name>A0A0W8GAB6_9ZZZZ</name>
<organism evidence="1">
    <name type="scientific">hydrocarbon metagenome</name>
    <dbReference type="NCBI Taxonomy" id="938273"/>
    <lineage>
        <taxon>unclassified sequences</taxon>
        <taxon>metagenomes</taxon>
        <taxon>ecological metagenomes</taxon>
    </lineage>
</organism>
<dbReference type="AlphaFoldDB" id="A0A0W8GAB6"/>
<evidence type="ECO:0000313" key="1">
    <source>
        <dbReference type="EMBL" id="KUG30034.1"/>
    </source>
</evidence>
<accession>A0A0W8GAB6</accession>
<sequence length="74" mass="8642">MDRITCRECYFWNPGRATDKTAQCRRYPRPRSTEDWPTTMEDGWCGEAKALEGEREYLPGAKRTFTGQRQTGGY</sequence>
<protein>
    <submittedName>
        <fullName evidence="1">Uncharacterized protein</fullName>
    </submittedName>
</protein>
<reference evidence="1" key="1">
    <citation type="journal article" date="2015" name="Proc. Natl. Acad. Sci. U.S.A.">
        <title>Networks of energetic and metabolic interactions define dynamics in microbial communities.</title>
        <authorList>
            <person name="Embree M."/>
            <person name="Liu J.K."/>
            <person name="Al-Bassam M.M."/>
            <person name="Zengler K."/>
        </authorList>
    </citation>
    <scope>NUCLEOTIDE SEQUENCE</scope>
</reference>
<proteinExistence type="predicted"/>
<gene>
    <name evidence="1" type="ORF">ASZ90_000100</name>
</gene>
<dbReference type="EMBL" id="LNQE01000010">
    <property type="protein sequence ID" value="KUG30034.1"/>
    <property type="molecule type" value="Genomic_DNA"/>
</dbReference>